<evidence type="ECO:0000256" key="3">
    <source>
        <dbReference type="ARBA" id="ARBA00023125"/>
    </source>
</evidence>
<reference evidence="8" key="1">
    <citation type="submission" date="2022-04" db="EMBL/GenBank/DDBJ databases">
        <title>A functionally conserved STORR gene fusion in Papaver species that diverged 16.8 million years ago.</title>
        <authorList>
            <person name="Catania T."/>
        </authorList>
    </citation>
    <scope>NUCLEOTIDE SEQUENCE</scope>
    <source>
        <strain evidence="8">S-188037</strain>
    </source>
</reference>
<dbReference type="EMBL" id="JAJJMB010017954">
    <property type="protein sequence ID" value="KAI3833517.1"/>
    <property type="molecule type" value="Genomic_DNA"/>
</dbReference>
<keyword evidence="4" id="KW-0804">Transcription</keyword>
<keyword evidence="3" id="KW-0238">DNA-binding</keyword>
<evidence type="ECO:0000256" key="5">
    <source>
        <dbReference type="ARBA" id="ARBA00023242"/>
    </source>
</evidence>
<dbReference type="PANTHER" id="PTHR31391:SF3">
    <property type="entry name" value="B3 DOMAIN-CONTAINING PROTEIN OS05G0481400"/>
    <property type="match status" value="1"/>
</dbReference>
<feature type="compositionally biased region" description="Basic residues" evidence="6">
    <location>
        <begin position="371"/>
        <end position="382"/>
    </location>
</feature>
<feature type="compositionally biased region" description="Basic residues" evidence="6">
    <location>
        <begin position="273"/>
        <end position="282"/>
    </location>
</feature>
<evidence type="ECO:0000313" key="9">
    <source>
        <dbReference type="Proteomes" id="UP001202328"/>
    </source>
</evidence>
<evidence type="ECO:0000259" key="7">
    <source>
        <dbReference type="PROSITE" id="PS50863"/>
    </source>
</evidence>
<name>A0AAD4X401_9MAGN</name>
<dbReference type="PROSITE" id="PS50863">
    <property type="entry name" value="B3"/>
    <property type="match status" value="1"/>
</dbReference>
<dbReference type="Proteomes" id="UP001202328">
    <property type="component" value="Unassembled WGS sequence"/>
</dbReference>
<dbReference type="GO" id="GO:0003677">
    <property type="term" value="F:DNA binding"/>
    <property type="evidence" value="ECO:0007669"/>
    <property type="project" value="UniProtKB-KW"/>
</dbReference>
<protein>
    <recommendedName>
        <fullName evidence="7">TF-B3 domain-containing protein</fullName>
    </recommendedName>
</protein>
<feature type="compositionally biased region" description="Basic and acidic residues" evidence="6">
    <location>
        <begin position="343"/>
        <end position="370"/>
    </location>
</feature>
<dbReference type="CDD" id="cd10017">
    <property type="entry name" value="B3_DNA"/>
    <property type="match status" value="1"/>
</dbReference>
<dbReference type="AlphaFoldDB" id="A0AAD4X401"/>
<feature type="region of interest" description="Disordered" evidence="6">
    <location>
        <begin position="41"/>
        <end position="76"/>
    </location>
</feature>
<evidence type="ECO:0000256" key="2">
    <source>
        <dbReference type="ARBA" id="ARBA00023015"/>
    </source>
</evidence>
<dbReference type="SUPFAM" id="SSF101936">
    <property type="entry name" value="DNA-binding pseudobarrel domain"/>
    <property type="match status" value="1"/>
</dbReference>
<dbReference type="Pfam" id="PF02362">
    <property type="entry name" value="B3"/>
    <property type="match status" value="1"/>
</dbReference>
<feature type="region of interest" description="Disordered" evidence="6">
    <location>
        <begin position="255"/>
        <end position="382"/>
    </location>
</feature>
<dbReference type="PANTHER" id="PTHR31391">
    <property type="entry name" value="B3 DOMAIN-CONTAINING PROTEIN OS11G0197600-RELATED"/>
    <property type="match status" value="1"/>
</dbReference>
<dbReference type="GO" id="GO:0005634">
    <property type="term" value="C:nucleus"/>
    <property type="evidence" value="ECO:0007669"/>
    <property type="project" value="UniProtKB-SubCell"/>
</dbReference>
<keyword evidence="5" id="KW-0539">Nucleus</keyword>
<evidence type="ECO:0000256" key="1">
    <source>
        <dbReference type="ARBA" id="ARBA00004123"/>
    </source>
</evidence>
<evidence type="ECO:0000256" key="4">
    <source>
        <dbReference type="ARBA" id="ARBA00023163"/>
    </source>
</evidence>
<gene>
    <name evidence="8" type="ORF">MKW98_024516</name>
</gene>
<organism evidence="8 9">
    <name type="scientific">Papaver atlanticum</name>
    <dbReference type="NCBI Taxonomy" id="357466"/>
    <lineage>
        <taxon>Eukaryota</taxon>
        <taxon>Viridiplantae</taxon>
        <taxon>Streptophyta</taxon>
        <taxon>Embryophyta</taxon>
        <taxon>Tracheophyta</taxon>
        <taxon>Spermatophyta</taxon>
        <taxon>Magnoliopsida</taxon>
        <taxon>Ranunculales</taxon>
        <taxon>Papaveraceae</taxon>
        <taxon>Papaveroideae</taxon>
        <taxon>Papaver</taxon>
    </lineage>
</organism>
<keyword evidence="9" id="KW-1185">Reference proteome</keyword>
<sequence length="382" mass="43670">MAKGCTTAANAYEEERKKQIEDNKKRLEELGIAKMTKSLSEVAKMEKQSPAKKQAKPRLRKTPASPVEVRRSSRERNTVSYKEEFVDDHLRGNRFRSGSSLNTSYLGRPAEEIRFATYEQRCDTMERAGIFQSRLVQKSEHPSCVKSMVRSHVYSCFWLGLPTKFCESHLSMDREKWEMVLVDEKGIEYDTIYIPKRTGLSGGWKAFALDHKVDDGDAVVFELIEPAKFKVYIFRVNWGDVDAVHAEEVKESIIEDTTDENTTEEQVVENKGRGRGTRNSKRVKADTDNEDADDSTSKEKGVSRRRTYNSKRLKKTDTDNVDSDDSMNEEKGVVKSRARGRTRNSEGIKKSDTHGADVDEKMSEEKDVKATGRRTRNSQRVI</sequence>
<dbReference type="InterPro" id="IPR044837">
    <property type="entry name" value="REM16-like"/>
</dbReference>
<feature type="compositionally biased region" description="Basic residues" evidence="6">
    <location>
        <begin position="303"/>
        <end position="314"/>
    </location>
</feature>
<dbReference type="SMART" id="SM01019">
    <property type="entry name" value="B3"/>
    <property type="match status" value="1"/>
</dbReference>
<proteinExistence type="predicted"/>
<feature type="compositionally biased region" description="Acidic residues" evidence="6">
    <location>
        <begin position="255"/>
        <end position="267"/>
    </location>
</feature>
<evidence type="ECO:0000256" key="6">
    <source>
        <dbReference type="SAM" id="MobiDB-lite"/>
    </source>
</evidence>
<dbReference type="InterPro" id="IPR003340">
    <property type="entry name" value="B3_DNA-bd"/>
</dbReference>
<evidence type="ECO:0000313" key="8">
    <source>
        <dbReference type="EMBL" id="KAI3833517.1"/>
    </source>
</evidence>
<keyword evidence="2" id="KW-0805">Transcription regulation</keyword>
<dbReference type="Gene3D" id="2.40.330.10">
    <property type="entry name" value="DNA-binding pseudobarrel domain"/>
    <property type="match status" value="1"/>
</dbReference>
<comment type="subcellular location">
    <subcellularLocation>
        <location evidence="1">Nucleus</location>
    </subcellularLocation>
</comment>
<dbReference type="InterPro" id="IPR015300">
    <property type="entry name" value="DNA-bd_pseudobarrel_sf"/>
</dbReference>
<feature type="domain" description="TF-B3" evidence="7">
    <location>
        <begin position="144"/>
        <end position="237"/>
    </location>
</feature>
<accession>A0AAD4X401</accession>
<comment type="caution">
    <text evidence="8">The sequence shown here is derived from an EMBL/GenBank/DDBJ whole genome shotgun (WGS) entry which is preliminary data.</text>
</comment>